<sequence>MGNHPSKAAADSQTSSTLTFDSQRIEVFNPSTSEKANDDTVATLWECTTCGSRYVDPAPVGLFITPPPITECITIQTSKTWTHANGSIVNLSVAGGATCDYVRVSHVIGETDLSEQTAKPEDAVSATKMPPEGGTLAQVCDAACMKGEGEHGRISRLKEAVDYSCDEEDPDDCEIWKAQCGDVDCIYEGDHCRYQCAMAELDEEPNARASAPKRGLSFR</sequence>
<keyword evidence="2" id="KW-1185">Reference proteome</keyword>
<organism evidence="1 2">
    <name type="scientific">Alectoria fallacina</name>
    <dbReference type="NCBI Taxonomy" id="1903189"/>
    <lineage>
        <taxon>Eukaryota</taxon>
        <taxon>Fungi</taxon>
        <taxon>Dikarya</taxon>
        <taxon>Ascomycota</taxon>
        <taxon>Pezizomycotina</taxon>
        <taxon>Lecanoromycetes</taxon>
        <taxon>OSLEUM clade</taxon>
        <taxon>Lecanoromycetidae</taxon>
        <taxon>Lecanorales</taxon>
        <taxon>Lecanorineae</taxon>
        <taxon>Parmeliaceae</taxon>
        <taxon>Alectoria</taxon>
    </lineage>
</organism>
<dbReference type="AlphaFoldDB" id="A0A8H3IZH5"/>
<proteinExistence type="predicted"/>
<gene>
    <name evidence="1" type="ORF">ALECFALPRED_006956</name>
</gene>
<evidence type="ECO:0000313" key="2">
    <source>
        <dbReference type="Proteomes" id="UP000664203"/>
    </source>
</evidence>
<dbReference type="Proteomes" id="UP000664203">
    <property type="component" value="Unassembled WGS sequence"/>
</dbReference>
<dbReference type="EMBL" id="CAJPDR010000451">
    <property type="protein sequence ID" value="CAF9936710.1"/>
    <property type="molecule type" value="Genomic_DNA"/>
</dbReference>
<reference evidence="1" key="1">
    <citation type="submission" date="2021-03" db="EMBL/GenBank/DDBJ databases">
        <authorList>
            <person name="Tagirdzhanova G."/>
        </authorList>
    </citation>
    <scope>NUCLEOTIDE SEQUENCE</scope>
</reference>
<name>A0A8H3IZH5_9LECA</name>
<dbReference type="OrthoDB" id="10312622at2759"/>
<protein>
    <submittedName>
        <fullName evidence="1">Uncharacterized protein</fullName>
    </submittedName>
</protein>
<evidence type="ECO:0000313" key="1">
    <source>
        <dbReference type="EMBL" id="CAF9936710.1"/>
    </source>
</evidence>
<comment type="caution">
    <text evidence="1">The sequence shown here is derived from an EMBL/GenBank/DDBJ whole genome shotgun (WGS) entry which is preliminary data.</text>
</comment>
<accession>A0A8H3IZH5</accession>